<evidence type="ECO:0000256" key="2">
    <source>
        <dbReference type="SAM" id="Coils"/>
    </source>
</evidence>
<evidence type="ECO:0000256" key="3">
    <source>
        <dbReference type="SAM" id="MobiDB-lite"/>
    </source>
</evidence>
<evidence type="ECO:0000256" key="1">
    <source>
        <dbReference type="ARBA" id="ARBA00023054"/>
    </source>
</evidence>
<dbReference type="Pfam" id="PF01576">
    <property type="entry name" value="Myosin_tail_1"/>
    <property type="match status" value="1"/>
</dbReference>
<feature type="compositionally biased region" description="Basic and acidic residues" evidence="3">
    <location>
        <begin position="22"/>
        <end position="34"/>
    </location>
</feature>
<evidence type="ECO:0000313" key="5">
    <source>
        <dbReference type="EMBL" id="MEQ2240047.1"/>
    </source>
</evidence>
<feature type="coiled-coil region" evidence="2">
    <location>
        <begin position="52"/>
        <end position="198"/>
    </location>
</feature>
<feature type="region of interest" description="Disordered" evidence="3">
    <location>
        <begin position="1"/>
        <end position="48"/>
    </location>
</feature>
<gene>
    <name evidence="5" type="ORF">ILYODFUR_010855</name>
</gene>
<dbReference type="SUPFAM" id="SSF90257">
    <property type="entry name" value="Myosin rod fragments"/>
    <property type="match status" value="2"/>
</dbReference>
<dbReference type="PANTHER" id="PTHR45615:SF50">
    <property type="entry name" value="MYOSIN-16"/>
    <property type="match status" value="1"/>
</dbReference>
<keyword evidence="1 2" id="KW-0175">Coiled coil</keyword>
<accession>A0ABV0U4C3</accession>
<keyword evidence="6" id="KW-1185">Reference proteome</keyword>
<evidence type="ECO:0000259" key="4">
    <source>
        <dbReference type="Pfam" id="PF01576"/>
    </source>
</evidence>
<evidence type="ECO:0000313" key="6">
    <source>
        <dbReference type="Proteomes" id="UP001482620"/>
    </source>
</evidence>
<dbReference type="PANTHER" id="PTHR45615">
    <property type="entry name" value="MYOSIN HEAVY CHAIN, NON-MUSCLE"/>
    <property type="match status" value="1"/>
</dbReference>
<dbReference type="InterPro" id="IPR002928">
    <property type="entry name" value="Myosin_tail"/>
</dbReference>
<feature type="region of interest" description="Disordered" evidence="3">
    <location>
        <begin position="203"/>
        <end position="226"/>
    </location>
</feature>
<proteinExistence type="predicted"/>
<dbReference type="Proteomes" id="UP001482620">
    <property type="component" value="Unassembled WGS sequence"/>
</dbReference>
<reference evidence="5 6" key="1">
    <citation type="submission" date="2021-06" db="EMBL/GenBank/DDBJ databases">
        <authorList>
            <person name="Palmer J.M."/>
        </authorList>
    </citation>
    <scope>NUCLEOTIDE SEQUENCE [LARGE SCALE GENOMIC DNA]</scope>
    <source>
        <strain evidence="6">if_2019</strain>
        <tissue evidence="5">Muscle</tissue>
    </source>
</reference>
<name>A0ABV0U4C3_9TELE</name>
<protein>
    <recommendedName>
        <fullName evidence="4">Myosin tail domain-containing protein</fullName>
    </recommendedName>
</protein>
<sequence length="254" mass="29065">MQESKTVLLFAEMTSIGKSQKRHSEDFEEARGTKVDPGPEPESEDLDWDGYSTTLEHRLAAEQENVQASEQRCAQLEKAHRELEHQLSGLSDRLEEEEECSAQLVLHRDRLEAECGNLRRDLDDLERALTVAEQDKQLSDSEVRRLTEQLLQREEAVQKLQREKEHLVELSQQAIEDLQTEEDKVNLLTKEKTKLQFQAEDDLAGQSPNERHKAVPPAGHHLQGGTMRDLCKEDRAAVEGKDVDDPIPRCSIWL</sequence>
<feature type="domain" description="Myosin tail" evidence="4">
    <location>
        <begin position="53"/>
        <end position="195"/>
    </location>
</feature>
<organism evidence="5 6">
    <name type="scientific">Ilyodon furcidens</name>
    <name type="common">goldbreast splitfin</name>
    <dbReference type="NCBI Taxonomy" id="33524"/>
    <lineage>
        <taxon>Eukaryota</taxon>
        <taxon>Metazoa</taxon>
        <taxon>Chordata</taxon>
        <taxon>Craniata</taxon>
        <taxon>Vertebrata</taxon>
        <taxon>Euteleostomi</taxon>
        <taxon>Actinopterygii</taxon>
        <taxon>Neopterygii</taxon>
        <taxon>Teleostei</taxon>
        <taxon>Neoteleostei</taxon>
        <taxon>Acanthomorphata</taxon>
        <taxon>Ovalentaria</taxon>
        <taxon>Atherinomorphae</taxon>
        <taxon>Cyprinodontiformes</taxon>
        <taxon>Goodeidae</taxon>
        <taxon>Ilyodon</taxon>
    </lineage>
</organism>
<feature type="compositionally biased region" description="Acidic residues" evidence="3">
    <location>
        <begin position="39"/>
        <end position="48"/>
    </location>
</feature>
<dbReference type="Gene3D" id="1.20.5.340">
    <property type="match status" value="1"/>
</dbReference>
<dbReference type="EMBL" id="JAHRIQ010058729">
    <property type="protein sequence ID" value="MEQ2240047.1"/>
    <property type="molecule type" value="Genomic_DNA"/>
</dbReference>
<comment type="caution">
    <text evidence="5">The sequence shown here is derived from an EMBL/GenBank/DDBJ whole genome shotgun (WGS) entry which is preliminary data.</text>
</comment>